<feature type="compositionally biased region" description="Basic and acidic residues" evidence="1">
    <location>
        <begin position="467"/>
        <end position="491"/>
    </location>
</feature>
<sequence>MSVSDRLGTTTIEDTPFVLGVVDVDVNDRDKHDLKIVISTKRLLRLMIKSEGVQTDATYKLIWQGYPVLIFGSSDMNRTSHSFAIAVCNIETESDFAIIFNSVKDSKYKIEETQSNPKILLSDINSAITNGFKAVFGVPFRRLMCYFLVMKNIAGKLRGIKGKDEIRNDIECLHLFPYDKTFNIAYNVYKQDIEIGYTVSGSCTTSRSGGGYYDVYNRGSGNCYINYGDCSASTSTVPGSANAGGYWIHNVNNAGSGTIFITYCDESTSSVPSNDKELMNNVRNEGSGKIYIKYSCGFNPNLGRKLMNDLSNAGSAQIYITYKNCCPTFSGVPSPTNNCGKLLHNIRSEGSGIIDIKYFDCGAAPSSVPRNTNNCGKLAHDVVNAGSGMLYITYWNCFELPSSVPSNAYIGEKLVDNVQNRGSGRVDIKYGKCSTSASSVPRNTIIGAKLDKKLANRMPQGALKLNPENERTRRLTFKHERESNNEKKESVEDASEADLSCQDMQEHEELCMRRGYEAMAATSVSSVGLEKGESHLTSTPSSGRQRSSSTSPDKPSSTSIVSAIYSGPPTVKEAPIQDLLQNLRNITNGGTRTTTRGGNSKYKAHMSIEIAAELTKPVETLKSRFQTQQDSQTIIPPPALKDTVDIGIAPNNLHPTI</sequence>
<proteinExistence type="predicted"/>
<dbReference type="OrthoDB" id="119028at2759"/>
<feature type="compositionally biased region" description="Low complexity" evidence="1">
    <location>
        <begin position="537"/>
        <end position="559"/>
    </location>
</feature>
<accession>A0A4Y2GKH6</accession>
<feature type="region of interest" description="Disordered" evidence="1">
    <location>
        <begin position="524"/>
        <end position="562"/>
    </location>
</feature>
<gene>
    <name evidence="3" type="ORF">AVEN_247714_1</name>
</gene>
<evidence type="ECO:0000313" key="4">
    <source>
        <dbReference type="Proteomes" id="UP000499080"/>
    </source>
</evidence>
<name>A0A4Y2GKH6_ARAVE</name>
<feature type="region of interest" description="Disordered" evidence="1">
    <location>
        <begin position="459"/>
        <end position="499"/>
    </location>
</feature>
<evidence type="ECO:0000256" key="1">
    <source>
        <dbReference type="SAM" id="MobiDB-lite"/>
    </source>
</evidence>
<comment type="caution">
    <text evidence="3">The sequence shown here is derived from an EMBL/GenBank/DDBJ whole genome shotgun (WGS) entry which is preliminary data.</text>
</comment>
<dbReference type="InterPro" id="IPR018289">
    <property type="entry name" value="MULE_transposase_dom"/>
</dbReference>
<keyword evidence="4" id="KW-1185">Reference proteome</keyword>
<reference evidence="3 4" key="1">
    <citation type="journal article" date="2019" name="Sci. Rep.">
        <title>Orb-weaving spider Araneus ventricosus genome elucidates the spidroin gene catalogue.</title>
        <authorList>
            <person name="Kono N."/>
            <person name="Nakamura H."/>
            <person name="Ohtoshi R."/>
            <person name="Moran D.A.P."/>
            <person name="Shinohara A."/>
            <person name="Yoshida Y."/>
            <person name="Fujiwara M."/>
            <person name="Mori M."/>
            <person name="Tomita M."/>
            <person name="Arakawa K."/>
        </authorList>
    </citation>
    <scope>NUCLEOTIDE SEQUENCE [LARGE SCALE GENOMIC DNA]</scope>
</reference>
<dbReference type="Pfam" id="PF10551">
    <property type="entry name" value="MULE"/>
    <property type="match status" value="1"/>
</dbReference>
<feature type="domain" description="MULE transposase" evidence="2">
    <location>
        <begin position="54"/>
        <end position="152"/>
    </location>
</feature>
<dbReference type="AlphaFoldDB" id="A0A4Y2GKH6"/>
<dbReference type="Proteomes" id="UP000499080">
    <property type="component" value="Unassembled WGS sequence"/>
</dbReference>
<dbReference type="EMBL" id="BGPR01001443">
    <property type="protein sequence ID" value="GBM54103.1"/>
    <property type="molecule type" value="Genomic_DNA"/>
</dbReference>
<evidence type="ECO:0000259" key="2">
    <source>
        <dbReference type="Pfam" id="PF10551"/>
    </source>
</evidence>
<organism evidence="3 4">
    <name type="scientific">Araneus ventricosus</name>
    <name type="common">Orbweaver spider</name>
    <name type="synonym">Epeira ventricosa</name>
    <dbReference type="NCBI Taxonomy" id="182803"/>
    <lineage>
        <taxon>Eukaryota</taxon>
        <taxon>Metazoa</taxon>
        <taxon>Ecdysozoa</taxon>
        <taxon>Arthropoda</taxon>
        <taxon>Chelicerata</taxon>
        <taxon>Arachnida</taxon>
        <taxon>Araneae</taxon>
        <taxon>Araneomorphae</taxon>
        <taxon>Entelegynae</taxon>
        <taxon>Araneoidea</taxon>
        <taxon>Araneidae</taxon>
        <taxon>Araneus</taxon>
    </lineage>
</organism>
<evidence type="ECO:0000313" key="3">
    <source>
        <dbReference type="EMBL" id="GBM54103.1"/>
    </source>
</evidence>
<protein>
    <recommendedName>
        <fullName evidence="2">MULE transposase domain-containing protein</fullName>
    </recommendedName>
</protein>